<evidence type="ECO:0000256" key="1">
    <source>
        <dbReference type="SAM" id="Phobius"/>
    </source>
</evidence>
<dbReference type="Proteomes" id="UP000010467">
    <property type="component" value="Chromosome"/>
</dbReference>
<evidence type="ECO:0000313" key="3">
    <source>
        <dbReference type="Proteomes" id="UP000010467"/>
    </source>
</evidence>
<keyword evidence="3" id="KW-1185">Reference proteome</keyword>
<dbReference type="STRING" id="937777.Deipe_2378"/>
<dbReference type="RefSeq" id="WP_015236158.1">
    <property type="nucleotide sequence ID" value="NC_019793.1"/>
</dbReference>
<dbReference type="KEGG" id="dpd:Deipe_2378"/>
<reference evidence="3" key="1">
    <citation type="submission" date="2012-03" db="EMBL/GenBank/DDBJ databases">
        <title>Complete sequence of chromosome of Deinococcus peraridilitoris DSM 19664.</title>
        <authorList>
            <person name="Lucas S."/>
            <person name="Copeland A."/>
            <person name="Lapidus A."/>
            <person name="Glavina del Rio T."/>
            <person name="Dalin E."/>
            <person name="Tice H."/>
            <person name="Bruce D."/>
            <person name="Goodwin L."/>
            <person name="Pitluck S."/>
            <person name="Peters L."/>
            <person name="Mikhailova N."/>
            <person name="Lu M."/>
            <person name="Kyrpides N."/>
            <person name="Mavromatis K."/>
            <person name="Ivanova N."/>
            <person name="Brettin T."/>
            <person name="Detter J.C."/>
            <person name="Han C."/>
            <person name="Larimer F."/>
            <person name="Land M."/>
            <person name="Hauser L."/>
            <person name="Markowitz V."/>
            <person name="Cheng J.-F."/>
            <person name="Hugenholtz P."/>
            <person name="Woyke T."/>
            <person name="Wu D."/>
            <person name="Pukall R."/>
            <person name="Steenblock K."/>
            <person name="Brambilla E."/>
            <person name="Klenk H.-P."/>
            <person name="Eisen J.A."/>
        </authorList>
    </citation>
    <scope>NUCLEOTIDE SEQUENCE [LARGE SCALE GENOMIC DNA]</scope>
    <source>
        <strain evidence="3">DSM 19664 / LMG 22246 / CIP 109416 / KR-200</strain>
    </source>
</reference>
<keyword evidence="1" id="KW-0812">Transmembrane</keyword>
<organism evidence="2 3">
    <name type="scientific">Deinococcus peraridilitoris (strain DSM 19664 / LMG 22246 / CIP 109416 / KR-200)</name>
    <dbReference type="NCBI Taxonomy" id="937777"/>
    <lineage>
        <taxon>Bacteria</taxon>
        <taxon>Thermotogati</taxon>
        <taxon>Deinococcota</taxon>
        <taxon>Deinococci</taxon>
        <taxon>Deinococcales</taxon>
        <taxon>Deinococcaceae</taxon>
        <taxon>Deinococcus</taxon>
    </lineage>
</organism>
<feature type="transmembrane region" description="Helical" evidence="1">
    <location>
        <begin position="57"/>
        <end position="75"/>
    </location>
</feature>
<dbReference type="EMBL" id="CP003382">
    <property type="protein sequence ID" value="AFZ67856.1"/>
    <property type="molecule type" value="Genomic_DNA"/>
</dbReference>
<keyword evidence="1" id="KW-1133">Transmembrane helix</keyword>
<dbReference type="AlphaFoldDB" id="L0A1Y3"/>
<sequence>MTLRSAGVVLLIAAATLHTLERLVAGYSLPAQAASLGALLRGRDAALALPGAFDNAYTVLLAALGLLLLGWSLWLDSRVKRSPAGSGQGKLGHDD</sequence>
<keyword evidence="1" id="KW-0472">Membrane</keyword>
<protein>
    <submittedName>
        <fullName evidence="2">Uncharacterized protein</fullName>
    </submittedName>
</protein>
<accession>L0A1Y3</accession>
<dbReference type="HOGENOM" id="CLU_2368197_0_0_0"/>
<dbReference type="PATRIC" id="fig|937777.3.peg.2380"/>
<evidence type="ECO:0000313" key="2">
    <source>
        <dbReference type="EMBL" id="AFZ67856.1"/>
    </source>
</evidence>
<name>L0A1Y3_DEIPD</name>
<proteinExistence type="predicted"/>
<gene>
    <name evidence="2" type="ordered locus">Deipe_2378</name>
</gene>